<organism evidence="8 9">
    <name type="scientific">Apiotrichum porosum</name>
    <dbReference type="NCBI Taxonomy" id="105984"/>
    <lineage>
        <taxon>Eukaryota</taxon>
        <taxon>Fungi</taxon>
        <taxon>Dikarya</taxon>
        <taxon>Basidiomycota</taxon>
        <taxon>Agaricomycotina</taxon>
        <taxon>Tremellomycetes</taxon>
        <taxon>Trichosporonales</taxon>
        <taxon>Trichosporonaceae</taxon>
        <taxon>Apiotrichum</taxon>
    </lineage>
</organism>
<keyword evidence="2" id="KW-0813">Transport</keyword>
<comment type="subcellular location">
    <subcellularLocation>
        <location evidence="1">Membrane</location>
        <topology evidence="1">Multi-pass membrane protein</topology>
    </subcellularLocation>
</comment>
<dbReference type="Pfam" id="PF07690">
    <property type="entry name" value="MFS_1"/>
    <property type="match status" value="1"/>
</dbReference>
<dbReference type="SUPFAM" id="SSF103473">
    <property type="entry name" value="MFS general substrate transporter"/>
    <property type="match status" value="1"/>
</dbReference>
<dbReference type="RefSeq" id="XP_028472319.1">
    <property type="nucleotide sequence ID" value="XM_028619450.1"/>
</dbReference>
<dbReference type="InterPro" id="IPR020846">
    <property type="entry name" value="MFS_dom"/>
</dbReference>
<feature type="transmembrane region" description="Helical" evidence="6">
    <location>
        <begin position="129"/>
        <end position="147"/>
    </location>
</feature>
<evidence type="ECO:0000256" key="2">
    <source>
        <dbReference type="ARBA" id="ARBA00022448"/>
    </source>
</evidence>
<keyword evidence="9" id="KW-1185">Reference proteome</keyword>
<keyword evidence="3 6" id="KW-0812">Transmembrane</keyword>
<feature type="transmembrane region" description="Helical" evidence="6">
    <location>
        <begin position="307"/>
        <end position="328"/>
    </location>
</feature>
<feature type="transmembrane region" description="Helical" evidence="6">
    <location>
        <begin position="221"/>
        <end position="243"/>
    </location>
</feature>
<dbReference type="GO" id="GO:0022857">
    <property type="term" value="F:transmembrane transporter activity"/>
    <property type="evidence" value="ECO:0007669"/>
    <property type="project" value="InterPro"/>
</dbReference>
<evidence type="ECO:0000256" key="5">
    <source>
        <dbReference type="ARBA" id="ARBA00023136"/>
    </source>
</evidence>
<feature type="domain" description="Major facilitator superfamily (MFS) profile" evidence="7">
    <location>
        <begin position="62"/>
        <end position="508"/>
    </location>
</feature>
<gene>
    <name evidence="8" type="ORF">EHS24_003809</name>
</gene>
<feature type="transmembrane region" description="Helical" evidence="6">
    <location>
        <begin position="430"/>
        <end position="450"/>
    </location>
</feature>
<dbReference type="GeneID" id="39588352"/>
<evidence type="ECO:0000259" key="7">
    <source>
        <dbReference type="PROSITE" id="PS50850"/>
    </source>
</evidence>
<dbReference type="InterPro" id="IPR036259">
    <property type="entry name" value="MFS_trans_sf"/>
</dbReference>
<dbReference type="EMBL" id="RSCE01000018">
    <property type="protein sequence ID" value="RSH77172.1"/>
    <property type="molecule type" value="Genomic_DNA"/>
</dbReference>
<dbReference type="PANTHER" id="PTHR43791">
    <property type="entry name" value="PERMEASE-RELATED"/>
    <property type="match status" value="1"/>
</dbReference>
<accession>A0A427XEC1</accession>
<evidence type="ECO:0000256" key="3">
    <source>
        <dbReference type="ARBA" id="ARBA00022692"/>
    </source>
</evidence>
<feature type="transmembrane region" description="Helical" evidence="6">
    <location>
        <begin position="397"/>
        <end position="418"/>
    </location>
</feature>
<evidence type="ECO:0000313" key="9">
    <source>
        <dbReference type="Proteomes" id="UP000279236"/>
    </source>
</evidence>
<proteinExistence type="predicted"/>
<feature type="transmembrane region" description="Helical" evidence="6">
    <location>
        <begin position="188"/>
        <end position="209"/>
    </location>
</feature>
<reference evidence="8 9" key="1">
    <citation type="submission" date="2018-11" db="EMBL/GenBank/DDBJ databases">
        <title>Genome sequence of Apiotrichum porosum DSM 27194.</title>
        <authorList>
            <person name="Aliyu H."/>
            <person name="Gorte O."/>
            <person name="Ochsenreither K."/>
        </authorList>
    </citation>
    <scope>NUCLEOTIDE SEQUENCE [LARGE SCALE GENOMIC DNA]</scope>
    <source>
        <strain evidence="8 9">DSM 27194</strain>
    </source>
</reference>
<evidence type="ECO:0000313" key="8">
    <source>
        <dbReference type="EMBL" id="RSH77172.1"/>
    </source>
</evidence>
<comment type="caution">
    <text evidence="8">The sequence shown here is derived from an EMBL/GenBank/DDBJ whole genome shotgun (WGS) entry which is preliminary data.</text>
</comment>
<evidence type="ECO:0000256" key="4">
    <source>
        <dbReference type="ARBA" id="ARBA00022989"/>
    </source>
</evidence>
<dbReference type="Gene3D" id="1.20.1250.20">
    <property type="entry name" value="MFS general substrate transporter like domains"/>
    <property type="match status" value="2"/>
</dbReference>
<dbReference type="OrthoDB" id="2985014at2759"/>
<feature type="transmembrane region" description="Helical" evidence="6">
    <location>
        <begin position="340"/>
        <end position="360"/>
    </location>
</feature>
<dbReference type="Proteomes" id="UP000279236">
    <property type="component" value="Unassembled WGS sequence"/>
</dbReference>
<sequence>MATASSPEKVDSLWATTTKVETNEKSGNTVSATSSSATATVAETDWDDKVGRAARRKVDSTVLPLLFLGLLVFQLDRMNIASALTGGLKADINIDQSTVNLGNQLMFMSIVLLEIPFNMALQWLGPRKWLSLQIFIFGLIATLQVFVKNRAGFLAVRCILGLAEAGYIPGGAYTLSTWYTKKQLARRVAIFFFGMFGGNAISPLLASGILKLDGVHGLRGWQYIFLIEGLFTVGVSVLMFLFLPGSPSQPRPLGTPGLIRFKAVETQYLQDCLEADSDEHNYGASGMKIPWKLVWDTVSHYKRWPHYVSTFAVFSTWAPLTTYTPSIVKALGFDTISANALAAVGPALSLLVVFLFAWLSDRTNRRGATVIVAQVCYLIVLIVARQAQPHVGKWSRWGLWTAVNAFAVGYHPVHNSWVQLNCHDPRERNISIAMWVMAAISGLMCGSQFYQGSDAPFYNNGLRTQIIMVAVGIAAAAAQIVIYVTHNRLVEEGKGVSKDGSAPRVYVP</sequence>
<dbReference type="AlphaFoldDB" id="A0A427XEC1"/>
<evidence type="ECO:0000256" key="1">
    <source>
        <dbReference type="ARBA" id="ARBA00004141"/>
    </source>
</evidence>
<name>A0A427XEC1_9TREE</name>
<dbReference type="GO" id="GO:0016020">
    <property type="term" value="C:membrane"/>
    <property type="evidence" value="ECO:0007669"/>
    <property type="project" value="UniProtKB-SubCell"/>
</dbReference>
<feature type="transmembrane region" description="Helical" evidence="6">
    <location>
        <begin position="462"/>
        <end position="484"/>
    </location>
</feature>
<dbReference type="PROSITE" id="PS50850">
    <property type="entry name" value="MFS"/>
    <property type="match status" value="1"/>
</dbReference>
<feature type="transmembrane region" description="Helical" evidence="6">
    <location>
        <begin position="367"/>
        <end position="385"/>
    </location>
</feature>
<keyword evidence="5 6" id="KW-0472">Membrane</keyword>
<dbReference type="PANTHER" id="PTHR43791:SF32">
    <property type="entry name" value="MAJOR FACILITATOR SUPERFAMILY (MFS) PROFILE DOMAIN-CONTAINING PROTEIN"/>
    <property type="match status" value="1"/>
</dbReference>
<keyword evidence="4 6" id="KW-1133">Transmembrane helix</keyword>
<protein>
    <recommendedName>
        <fullName evidence="7">Major facilitator superfamily (MFS) profile domain-containing protein</fullName>
    </recommendedName>
</protein>
<evidence type="ECO:0000256" key="6">
    <source>
        <dbReference type="SAM" id="Phobius"/>
    </source>
</evidence>
<feature type="transmembrane region" description="Helical" evidence="6">
    <location>
        <begin position="153"/>
        <end position="176"/>
    </location>
</feature>
<dbReference type="InterPro" id="IPR011701">
    <property type="entry name" value="MFS"/>
</dbReference>